<name>A0ABV1WQ34_9ACTN</name>
<feature type="compositionally biased region" description="Low complexity" evidence="1">
    <location>
        <begin position="89"/>
        <end position="104"/>
    </location>
</feature>
<gene>
    <name evidence="3" type="ORF">ABT404_02775</name>
</gene>
<keyword evidence="4" id="KW-1185">Reference proteome</keyword>
<proteinExistence type="predicted"/>
<protein>
    <submittedName>
        <fullName evidence="3">Uncharacterized protein</fullName>
    </submittedName>
</protein>
<reference evidence="3 4" key="1">
    <citation type="submission" date="2024-06" db="EMBL/GenBank/DDBJ databases">
        <title>The Natural Products Discovery Center: Release of the First 8490 Sequenced Strains for Exploring Actinobacteria Biosynthetic Diversity.</title>
        <authorList>
            <person name="Kalkreuter E."/>
            <person name="Kautsar S.A."/>
            <person name="Yang D."/>
            <person name="Bader C.D."/>
            <person name="Teijaro C.N."/>
            <person name="Fluegel L."/>
            <person name="Davis C.M."/>
            <person name="Simpson J.R."/>
            <person name="Lauterbach L."/>
            <person name="Steele A.D."/>
            <person name="Gui C."/>
            <person name="Meng S."/>
            <person name="Li G."/>
            <person name="Viehrig K."/>
            <person name="Ye F."/>
            <person name="Su P."/>
            <person name="Kiefer A.F."/>
            <person name="Nichols A."/>
            <person name="Cepeda A.J."/>
            <person name="Yan W."/>
            <person name="Fan B."/>
            <person name="Jiang Y."/>
            <person name="Adhikari A."/>
            <person name="Zheng C.-J."/>
            <person name="Schuster L."/>
            <person name="Cowan T.M."/>
            <person name="Smanski M.J."/>
            <person name="Chevrette M.G."/>
            <person name="De Carvalho L.P.S."/>
            <person name="Shen B."/>
        </authorList>
    </citation>
    <scope>NUCLEOTIDE SEQUENCE [LARGE SCALE GENOMIC DNA]</scope>
    <source>
        <strain evidence="3 4">NPDC000234</strain>
    </source>
</reference>
<feature type="chain" id="PRO_5046003561" evidence="2">
    <location>
        <begin position="24"/>
        <end position="242"/>
    </location>
</feature>
<keyword evidence="2" id="KW-0732">Signal</keyword>
<feature type="region of interest" description="Disordered" evidence="1">
    <location>
        <begin position="25"/>
        <end position="50"/>
    </location>
</feature>
<evidence type="ECO:0000256" key="2">
    <source>
        <dbReference type="SAM" id="SignalP"/>
    </source>
</evidence>
<feature type="compositionally biased region" description="Polar residues" evidence="1">
    <location>
        <begin position="32"/>
        <end position="47"/>
    </location>
</feature>
<feature type="signal peptide" evidence="2">
    <location>
        <begin position="1"/>
        <end position="23"/>
    </location>
</feature>
<comment type="caution">
    <text evidence="3">The sequence shown here is derived from an EMBL/GenBank/DDBJ whole genome shotgun (WGS) entry which is preliminary data.</text>
</comment>
<feature type="region of interest" description="Disordered" evidence="1">
    <location>
        <begin position="89"/>
        <end position="116"/>
    </location>
</feature>
<evidence type="ECO:0000256" key="1">
    <source>
        <dbReference type="SAM" id="MobiDB-lite"/>
    </source>
</evidence>
<sequence length="242" mass="25758">MKAKLASFVLLGSVTFGAAPAYAGTSGVADEPTTQVQTSTGDSSTEASGDAGQLFLTSDEQYVQTFGAAEATKQGLTYEAVADSDSVADSAAADDTDKAVAAADSDIRESDATADDDAASDHWSVVKFVAHDKDGRYIPTRQGNRSFGWVHFSGPHNIHSEKVIKAAVNEHPERGSTKTRKVYGAVLYDTLGIILAKVKVIAQYHWETSDHKYKLADTHDKIGVITAFCQGVNKCPDALNRV</sequence>
<accession>A0ABV1WQ34</accession>
<evidence type="ECO:0000313" key="3">
    <source>
        <dbReference type="EMBL" id="MER7178414.1"/>
    </source>
</evidence>
<evidence type="ECO:0000313" key="4">
    <source>
        <dbReference type="Proteomes" id="UP001474181"/>
    </source>
</evidence>
<organism evidence="3 4">
    <name type="scientific">Streptomyces hyaluromycini</name>
    <dbReference type="NCBI Taxonomy" id="1377993"/>
    <lineage>
        <taxon>Bacteria</taxon>
        <taxon>Bacillati</taxon>
        <taxon>Actinomycetota</taxon>
        <taxon>Actinomycetes</taxon>
        <taxon>Kitasatosporales</taxon>
        <taxon>Streptomycetaceae</taxon>
        <taxon>Streptomyces</taxon>
    </lineage>
</organism>
<dbReference type="RefSeq" id="WP_350776748.1">
    <property type="nucleotide sequence ID" value="NZ_JBEPEK010000011.1"/>
</dbReference>
<dbReference type="EMBL" id="JBEPEK010000011">
    <property type="protein sequence ID" value="MER7178414.1"/>
    <property type="molecule type" value="Genomic_DNA"/>
</dbReference>
<dbReference type="Proteomes" id="UP001474181">
    <property type="component" value="Unassembled WGS sequence"/>
</dbReference>